<sequence>MLFHAAPYPTLNQCRADKVVLLPLGAIEQHGPHLSVSTDTDIVTQLAQQAEAQLPDTVLLCPTLPVGSSHHHLAFGGTLSLSPELYTQVVIDLVSSLVQAGFERIVLLNGHGGNITPVRQALALLSHRFDRTHSPLIALATYWELGGKAFAGEAPMESPALSHACEYETSLMLHLFPEKVWMDRVERARRPAPNGYVGWEDDEPYRGVTVFKQTEFISSNGSSGEPQKGTADKGKHLFETALNALTEFLSAFSGWRKSELVISSQTELNVK</sequence>
<dbReference type="Pfam" id="PF02633">
    <property type="entry name" value="Creatininase"/>
    <property type="match status" value="1"/>
</dbReference>
<dbReference type="PANTHER" id="PTHR35005">
    <property type="entry name" value="3-DEHYDRO-SCYLLO-INOSOSE HYDROLASE"/>
    <property type="match status" value="1"/>
</dbReference>
<organism evidence="6 7">
    <name type="scientific">Rudanella paleaurantiibacter</name>
    <dbReference type="NCBI Taxonomy" id="2614655"/>
    <lineage>
        <taxon>Bacteria</taxon>
        <taxon>Pseudomonadati</taxon>
        <taxon>Bacteroidota</taxon>
        <taxon>Cytophagia</taxon>
        <taxon>Cytophagales</taxon>
        <taxon>Cytophagaceae</taxon>
        <taxon>Rudanella</taxon>
    </lineage>
</organism>
<name>A0A7J5U5L9_9BACT</name>
<keyword evidence="3" id="KW-0378">Hydrolase</keyword>
<dbReference type="EMBL" id="WELI01000001">
    <property type="protein sequence ID" value="KAB7733142.1"/>
    <property type="molecule type" value="Genomic_DNA"/>
</dbReference>
<dbReference type="AlphaFoldDB" id="A0A7J5U5L9"/>
<dbReference type="InterPro" id="IPR024087">
    <property type="entry name" value="Creatininase-like_sf"/>
</dbReference>
<gene>
    <name evidence="6" type="ORF">F5984_04180</name>
</gene>
<comment type="caution">
    <text evidence="6">The sequence shown here is derived from an EMBL/GenBank/DDBJ whole genome shotgun (WGS) entry which is preliminary data.</text>
</comment>
<dbReference type="RefSeq" id="WP_152122980.1">
    <property type="nucleotide sequence ID" value="NZ_WELI01000001.1"/>
</dbReference>
<keyword evidence="2" id="KW-0479">Metal-binding</keyword>
<evidence type="ECO:0000256" key="2">
    <source>
        <dbReference type="ARBA" id="ARBA00022723"/>
    </source>
</evidence>
<proteinExistence type="inferred from homology"/>
<keyword evidence="4" id="KW-0862">Zinc</keyword>
<comment type="similarity">
    <text evidence="5">Belongs to the creatininase superfamily.</text>
</comment>
<evidence type="ECO:0000256" key="5">
    <source>
        <dbReference type="ARBA" id="ARBA00024029"/>
    </source>
</evidence>
<accession>A0A7J5U5L9</accession>
<dbReference type="GO" id="GO:0016811">
    <property type="term" value="F:hydrolase activity, acting on carbon-nitrogen (but not peptide) bonds, in linear amides"/>
    <property type="evidence" value="ECO:0007669"/>
    <property type="project" value="TreeGrafter"/>
</dbReference>
<keyword evidence="7" id="KW-1185">Reference proteome</keyword>
<dbReference type="GO" id="GO:0046872">
    <property type="term" value="F:metal ion binding"/>
    <property type="evidence" value="ECO:0007669"/>
    <property type="project" value="UniProtKB-KW"/>
</dbReference>
<protein>
    <submittedName>
        <fullName evidence="6">Creatininase family protein</fullName>
    </submittedName>
</protein>
<reference evidence="6 7" key="1">
    <citation type="submission" date="2019-10" db="EMBL/GenBank/DDBJ databases">
        <title>Rudanella paleaurantiibacter sp. nov., isolated from sludge.</title>
        <authorList>
            <person name="Xu S.Q."/>
        </authorList>
    </citation>
    <scope>NUCLEOTIDE SEQUENCE [LARGE SCALE GENOMIC DNA]</scope>
    <source>
        <strain evidence="6 7">HX-22-17</strain>
    </source>
</reference>
<comment type="cofactor">
    <cofactor evidence="1">
        <name>Zn(2+)</name>
        <dbReference type="ChEBI" id="CHEBI:29105"/>
    </cofactor>
</comment>
<evidence type="ECO:0000313" key="6">
    <source>
        <dbReference type="EMBL" id="KAB7733142.1"/>
    </source>
</evidence>
<dbReference type="Gene3D" id="3.40.50.10310">
    <property type="entry name" value="Creatininase"/>
    <property type="match status" value="1"/>
</dbReference>
<evidence type="ECO:0000313" key="7">
    <source>
        <dbReference type="Proteomes" id="UP000488299"/>
    </source>
</evidence>
<dbReference type="Proteomes" id="UP000488299">
    <property type="component" value="Unassembled WGS sequence"/>
</dbReference>
<evidence type="ECO:0000256" key="1">
    <source>
        <dbReference type="ARBA" id="ARBA00001947"/>
    </source>
</evidence>
<dbReference type="InterPro" id="IPR003785">
    <property type="entry name" value="Creatininase/forma_Hydrolase"/>
</dbReference>
<dbReference type="PANTHER" id="PTHR35005:SF1">
    <property type="entry name" value="2-AMINO-5-FORMYLAMINO-6-RIBOSYLAMINOPYRIMIDIN-4(3H)-ONE 5'-MONOPHOSPHATE DEFORMYLASE"/>
    <property type="match status" value="1"/>
</dbReference>
<evidence type="ECO:0000256" key="3">
    <source>
        <dbReference type="ARBA" id="ARBA00022801"/>
    </source>
</evidence>
<evidence type="ECO:0000256" key="4">
    <source>
        <dbReference type="ARBA" id="ARBA00022833"/>
    </source>
</evidence>
<dbReference type="GO" id="GO:0009231">
    <property type="term" value="P:riboflavin biosynthetic process"/>
    <property type="evidence" value="ECO:0007669"/>
    <property type="project" value="TreeGrafter"/>
</dbReference>
<dbReference type="SUPFAM" id="SSF102215">
    <property type="entry name" value="Creatininase"/>
    <property type="match status" value="1"/>
</dbReference>